<evidence type="ECO:0000313" key="2">
    <source>
        <dbReference type="EMBL" id="VVM57077.1"/>
    </source>
</evidence>
<dbReference type="Gene3D" id="3.40.1380.20">
    <property type="entry name" value="Pyruvate kinase, C-terminal domain"/>
    <property type="match status" value="1"/>
</dbReference>
<dbReference type="EMBL" id="CABVGZ010000007">
    <property type="protein sequence ID" value="VVM57077.1"/>
    <property type="molecule type" value="Genomic_DNA"/>
</dbReference>
<dbReference type="SUPFAM" id="SSF52935">
    <property type="entry name" value="PK C-terminal domain-like"/>
    <property type="match status" value="1"/>
</dbReference>
<protein>
    <recommendedName>
        <fullName evidence="1">Pyruvate kinase C-terminal domain-containing protein</fullName>
    </recommendedName>
</protein>
<dbReference type="InterPro" id="IPR015795">
    <property type="entry name" value="Pyrv_Knase_C"/>
</dbReference>
<accession>A0A5E6QNM4</accession>
<evidence type="ECO:0000259" key="1">
    <source>
        <dbReference type="Pfam" id="PF02887"/>
    </source>
</evidence>
<reference evidence="2 3" key="1">
    <citation type="submission" date="2019-09" db="EMBL/GenBank/DDBJ databases">
        <authorList>
            <person name="Chandra G."/>
            <person name="Truman W A."/>
        </authorList>
    </citation>
    <scope>NUCLEOTIDE SEQUENCE [LARGE SCALE GENOMIC DNA]</scope>
    <source>
        <strain evidence="2">PS624</strain>
    </source>
</reference>
<sequence>MPERGYTPLSVWRIRSSGQIDAFSPHREPRARDAMVRGGYTEPCDPASLDPQEASEKAIDELVKRGVVEKGDWVILTKGDSYHTTGGTNGMKILHVGDPQV</sequence>
<dbReference type="InterPro" id="IPR036918">
    <property type="entry name" value="Pyrv_Knase_C_sf"/>
</dbReference>
<name>A0A5E6QNM4_PSEFL</name>
<evidence type="ECO:0000313" key="3">
    <source>
        <dbReference type="Proteomes" id="UP000326241"/>
    </source>
</evidence>
<feature type="domain" description="Pyruvate kinase C-terminal" evidence="1">
    <location>
        <begin position="3"/>
        <end position="94"/>
    </location>
</feature>
<dbReference type="AlphaFoldDB" id="A0A5E6QNM4"/>
<organism evidence="2 3">
    <name type="scientific">Pseudomonas fluorescens</name>
    <dbReference type="NCBI Taxonomy" id="294"/>
    <lineage>
        <taxon>Bacteria</taxon>
        <taxon>Pseudomonadati</taxon>
        <taxon>Pseudomonadota</taxon>
        <taxon>Gammaproteobacteria</taxon>
        <taxon>Pseudomonadales</taxon>
        <taxon>Pseudomonadaceae</taxon>
        <taxon>Pseudomonas</taxon>
    </lineage>
</organism>
<gene>
    <name evidence="2" type="ORF">PS624_01093</name>
</gene>
<proteinExistence type="predicted"/>
<dbReference type="Pfam" id="PF02887">
    <property type="entry name" value="PK_C"/>
    <property type="match status" value="1"/>
</dbReference>
<dbReference type="Proteomes" id="UP000326241">
    <property type="component" value="Unassembled WGS sequence"/>
</dbReference>